<keyword evidence="2" id="KW-1185">Reference proteome</keyword>
<protein>
    <recommendedName>
        <fullName evidence="3">Type II toxin-antitoxin system ParD family antitoxin</fullName>
    </recommendedName>
</protein>
<organism evidence="1 2">
    <name type="scientific">Limnospira platensis NIES-46</name>
    <dbReference type="NCBI Taxonomy" id="1236695"/>
    <lineage>
        <taxon>Bacteria</taxon>
        <taxon>Bacillati</taxon>
        <taxon>Cyanobacteriota</taxon>
        <taxon>Cyanophyceae</taxon>
        <taxon>Oscillatoriophycideae</taxon>
        <taxon>Oscillatoriales</taxon>
        <taxon>Sirenicapillariaceae</taxon>
        <taxon>Limnospira</taxon>
    </lineage>
</organism>
<evidence type="ECO:0000313" key="2">
    <source>
        <dbReference type="Proteomes" id="UP000326169"/>
    </source>
</evidence>
<dbReference type="RefSeq" id="WP_006616028.1">
    <property type="nucleotide sequence ID" value="NZ_BIMW01000127.1"/>
</dbReference>
<dbReference type="GeneID" id="301684181"/>
<comment type="caution">
    <text evidence="1">The sequence shown here is derived from an EMBL/GenBank/DDBJ whole genome shotgun (WGS) entry which is preliminary data.</text>
</comment>
<sequence>MSLSLTPEIEQRIAQQLNQGGYQSADEVILAALELLDKREQYLAELRQQIEIGESQIQQGKVTDGELVFNRLLNRLQQQTEDS</sequence>
<dbReference type="InterPro" id="IPR022789">
    <property type="entry name" value="ParD"/>
</dbReference>
<accession>A0A5M3TBH2</accession>
<dbReference type="Pfam" id="PF03693">
    <property type="entry name" value="ParD_antitoxin"/>
    <property type="match status" value="1"/>
</dbReference>
<name>A0A5M3TBH2_LIMPL</name>
<dbReference type="PANTHER" id="PTHR36582">
    <property type="entry name" value="ANTITOXIN PARD"/>
    <property type="match status" value="1"/>
</dbReference>
<dbReference type="Gene3D" id="6.10.10.120">
    <property type="entry name" value="Antitoxin ParD1-like"/>
    <property type="match status" value="1"/>
</dbReference>
<evidence type="ECO:0000313" key="1">
    <source>
        <dbReference type="EMBL" id="GCE95331.1"/>
    </source>
</evidence>
<dbReference type="InterPro" id="IPR038296">
    <property type="entry name" value="ParD_sf"/>
</dbReference>
<dbReference type="Proteomes" id="UP000326169">
    <property type="component" value="Unassembled WGS sequence"/>
</dbReference>
<proteinExistence type="predicted"/>
<evidence type="ECO:0008006" key="3">
    <source>
        <dbReference type="Google" id="ProtNLM"/>
    </source>
</evidence>
<dbReference type="PANTHER" id="PTHR36582:SF2">
    <property type="entry name" value="ANTITOXIN PARD"/>
    <property type="match status" value="1"/>
</dbReference>
<reference evidence="1 2" key="1">
    <citation type="journal article" date="2019" name="J Genomics">
        <title>The Draft Genome of a Hydrogen-producing Cyanobacterium, Arthrospira platensis NIES-46.</title>
        <authorList>
            <person name="Suzuki S."/>
            <person name="Yamaguchi H."/>
            <person name="Kawachi M."/>
        </authorList>
    </citation>
    <scope>NUCLEOTIDE SEQUENCE [LARGE SCALE GENOMIC DNA]</scope>
    <source>
        <strain evidence="1 2">NIES-46</strain>
    </source>
</reference>
<dbReference type="EMBL" id="BIMW01000127">
    <property type="protein sequence ID" value="GCE95331.1"/>
    <property type="molecule type" value="Genomic_DNA"/>
</dbReference>
<gene>
    <name evidence="1" type="ORF">NIES46_33940</name>
</gene>